<keyword evidence="3" id="KW-1185">Reference proteome</keyword>
<reference evidence="2 3" key="1">
    <citation type="submission" date="2024-09" db="EMBL/GenBank/DDBJ databases">
        <authorList>
            <person name="Sun Q."/>
            <person name="Mori K."/>
        </authorList>
    </citation>
    <scope>NUCLEOTIDE SEQUENCE [LARGE SCALE GENOMIC DNA]</scope>
    <source>
        <strain evidence="2 3">CCM 7415</strain>
    </source>
</reference>
<gene>
    <name evidence="2" type="ORF">ACFFHW_13035</name>
</gene>
<evidence type="ECO:0000256" key="1">
    <source>
        <dbReference type="SAM" id="MobiDB-lite"/>
    </source>
</evidence>
<sequence length="74" mass="8311">MIGKFFASITMVERWHQQVLRNHGCQKEAPSVPPVPDSDKQRPTGESAEKRPILIPTEHLDSQNSIFCPDIALS</sequence>
<name>A0ABV6G655_9GAMM</name>
<protein>
    <submittedName>
        <fullName evidence="2">Uncharacterized protein</fullName>
    </submittedName>
</protein>
<proteinExistence type="predicted"/>
<evidence type="ECO:0000313" key="3">
    <source>
        <dbReference type="Proteomes" id="UP001589814"/>
    </source>
</evidence>
<feature type="compositionally biased region" description="Basic and acidic residues" evidence="1">
    <location>
        <begin position="37"/>
        <end position="52"/>
    </location>
</feature>
<organism evidence="2 3">
    <name type="scientific">Kushneria aurantia</name>
    <dbReference type="NCBI Taxonomy" id="504092"/>
    <lineage>
        <taxon>Bacteria</taxon>
        <taxon>Pseudomonadati</taxon>
        <taxon>Pseudomonadota</taxon>
        <taxon>Gammaproteobacteria</taxon>
        <taxon>Oceanospirillales</taxon>
        <taxon>Halomonadaceae</taxon>
        <taxon>Kushneria</taxon>
    </lineage>
</organism>
<evidence type="ECO:0000313" key="2">
    <source>
        <dbReference type="EMBL" id="MFC0268896.1"/>
    </source>
</evidence>
<dbReference type="RefSeq" id="WP_156826695.1">
    <property type="nucleotide sequence ID" value="NZ_JBHLVX010000050.1"/>
</dbReference>
<accession>A0ABV6G655</accession>
<feature type="region of interest" description="Disordered" evidence="1">
    <location>
        <begin position="26"/>
        <end position="56"/>
    </location>
</feature>
<dbReference type="Proteomes" id="UP001589814">
    <property type="component" value="Unassembled WGS sequence"/>
</dbReference>
<comment type="caution">
    <text evidence="2">The sequence shown here is derived from an EMBL/GenBank/DDBJ whole genome shotgun (WGS) entry which is preliminary data.</text>
</comment>
<dbReference type="EMBL" id="JBHLVX010000050">
    <property type="protein sequence ID" value="MFC0268896.1"/>
    <property type="molecule type" value="Genomic_DNA"/>
</dbReference>